<keyword evidence="1" id="KW-0812">Transmembrane</keyword>
<dbReference type="HOGENOM" id="CLU_2633275_0_0_9"/>
<evidence type="ECO:0000313" key="3">
    <source>
        <dbReference type="Proteomes" id="UP000004968"/>
    </source>
</evidence>
<evidence type="ECO:0000256" key="1">
    <source>
        <dbReference type="SAM" id="Phobius"/>
    </source>
</evidence>
<feature type="transmembrane region" description="Helical" evidence="1">
    <location>
        <begin position="12"/>
        <end position="41"/>
    </location>
</feature>
<protein>
    <submittedName>
        <fullName evidence="2">Uncharacterized protein</fullName>
    </submittedName>
</protein>
<reference evidence="2 3" key="1">
    <citation type="submission" date="2010-01" db="EMBL/GenBank/DDBJ databases">
        <authorList>
            <person name="Weinstock G."/>
            <person name="Sodergren E."/>
            <person name="Clifton S."/>
            <person name="Fulton L."/>
            <person name="Fulton B."/>
            <person name="Courtney L."/>
            <person name="Fronick C."/>
            <person name="Harrison M."/>
            <person name="Strong C."/>
            <person name="Farmer C."/>
            <person name="Delahaunty K."/>
            <person name="Markovic C."/>
            <person name="Hall O."/>
            <person name="Minx P."/>
            <person name="Tomlinson C."/>
            <person name="Mitreva M."/>
            <person name="Nelson J."/>
            <person name="Hou S."/>
            <person name="Wollam A."/>
            <person name="Pepin K.H."/>
            <person name="Johnson M."/>
            <person name="Bhonagiri V."/>
            <person name="Nash W.E."/>
            <person name="Warren W."/>
            <person name="Chinwalla A."/>
            <person name="Mardis E.R."/>
            <person name="Wilson R.K."/>
        </authorList>
    </citation>
    <scope>NUCLEOTIDE SEQUENCE [LARGE SCALE GENOMIC DNA]</scope>
    <source>
        <strain evidence="2 3">DSM 13479</strain>
    </source>
</reference>
<accession>D3AN58</accession>
<organism evidence="2 3">
    <name type="scientific">Hungatella hathewayi DSM 13479</name>
    <dbReference type="NCBI Taxonomy" id="566550"/>
    <lineage>
        <taxon>Bacteria</taxon>
        <taxon>Bacillati</taxon>
        <taxon>Bacillota</taxon>
        <taxon>Clostridia</taxon>
        <taxon>Lachnospirales</taxon>
        <taxon>Lachnospiraceae</taxon>
        <taxon>Hungatella</taxon>
    </lineage>
</organism>
<keyword evidence="1" id="KW-0472">Membrane</keyword>
<sequence>MNSGTLHDFPPIYLYIFYNFIGKFYLILFDMSMILMIFFYYNNNLSFQIKKETRTIAFRTSLLFQLKCMLPPFLNSG</sequence>
<dbReference type="AlphaFoldDB" id="D3AN58"/>
<proteinExistence type="predicted"/>
<comment type="caution">
    <text evidence="2">The sequence shown here is derived from an EMBL/GenBank/DDBJ whole genome shotgun (WGS) entry which is preliminary data.</text>
</comment>
<keyword evidence="1" id="KW-1133">Transmembrane helix</keyword>
<evidence type="ECO:0000313" key="2">
    <source>
        <dbReference type="EMBL" id="EFC96739.1"/>
    </source>
</evidence>
<dbReference type="EMBL" id="ACIO01000503">
    <property type="protein sequence ID" value="EFC96739.1"/>
    <property type="molecule type" value="Genomic_DNA"/>
</dbReference>
<gene>
    <name evidence="2" type="ORF">CLOSTHATH_05057</name>
</gene>
<dbReference type="Proteomes" id="UP000004968">
    <property type="component" value="Unassembled WGS sequence"/>
</dbReference>
<name>D3AN58_9FIRM</name>